<dbReference type="NCBIfam" id="TIGR04183">
    <property type="entry name" value="Por_Secre_tail"/>
    <property type="match status" value="1"/>
</dbReference>
<dbReference type="Proteomes" id="UP000808337">
    <property type="component" value="Unassembled WGS sequence"/>
</dbReference>
<dbReference type="Pfam" id="PF18962">
    <property type="entry name" value="Por_Secre_tail"/>
    <property type="match status" value="1"/>
</dbReference>
<organism evidence="3 4">
    <name type="scientific">Candidatus Opimibacter skivensis</name>
    <dbReference type="NCBI Taxonomy" id="2982028"/>
    <lineage>
        <taxon>Bacteria</taxon>
        <taxon>Pseudomonadati</taxon>
        <taxon>Bacteroidota</taxon>
        <taxon>Saprospiria</taxon>
        <taxon>Saprospirales</taxon>
        <taxon>Saprospiraceae</taxon>
        <taxon>Candidatus Opimibacter</taxon>
    </lineage>
</organism>
<feature type="domain" description="HYR" evidence="2">
    <location>
        <begin position="2708"/>
        <end position="2791"/>
    </location>
</feature>
<dbReference type="InterPro" id="IPR057078">
    <property type="entry name" value="HYR-4C"/>
</dbReference>
<keyword evidence="1" id="KW-0677">Repeat</keyword>
<dbReference type="Gene3D" id="2.60.120.200">
    <property type="match status" value="1"/>
</dbReference>
<protein>
    <submittedName>
        <fullName evidence="3">T9SS type A sorting domain-containing protein</fullName>
    </submittedName>
</protein>
<proteinExistence type="predicted"/>
<evidence type="ECO:0000259" key="2">
    <source>
        <dbReference type="PROSITE" id="PS50825"/>
    </source>
</evidence>
<evidence type="ECO:0000313" key="4">
    <source>
        <dbReference type="Proteomes" id="UP000808337"/>
    </source>
</evidence>
<comment type="caution">
    <text evidence="3">The sequence shown here is derived from an EMBL/GenBank/DDBJ whole genome shotgun (WGS) entry which is preliminary data.</text>
</comment>
<gene>
    <name evidence="3" type="ORF">IPP15_10340</name>
</gene>
<dbReference type="InterPro" id="IPR026444">
    <property type="entry name" value="Secre_tail"/>
</dbReference>
<evidence type="ECO:0000256" key="1">
    <source>
        <dbReference type="ARBA" id="ARBA00022737"/>
    </source>
</evidence>
<dbReference type="InterPro" id="IPR013783">
    <property type="entry name" value="Ig-like_fold"/>
</dbReference>
<dbReference type="Gene3D" id="2.60.40.10">
    <property type="entry name" value="Immunoglobulins"/>
    <property type="match status" value="19"/>
</dbReference>
<dbReference type="EMBL" id="JADKGY010000008">
    <property type="protein sequence ID" value="MBK9982802.1"/>
    <property type="molecule type" value="Genomic_DNA"/>
</dbReference>
<dbReference type="PANTHER" id="PTHR24273:SF32">
    <property type="entry name" value="HYALIN"/>
    <property type="match status" value="1"/>
</dbReference>
<dbReference type="NCBIfam" id="NF038128">
    <property type="entry name" value="choice_anch_J"/>
    <property type="match status" value="1"/>
</dbReference>
<sequence>MSGISTKASSQSDTTVTVRFANPTFECGASLYCLDVQFLADTTNIQVFGMNVRFFYDDFLMEIAPLGIGFRNFAPGYMLATSPDPFNPPTGPGFIFGSADNYDFENSVIMYTPAAPPTILSTVTWTTLYQVCFVVDPSVPTQVPFCPPVIWDLESNPVNGGFLPGDDGVVITIVDHNDPSGGTSLPSIENVVQFNWVYSGPGTPPYGMPLPTICTSIDCSSMIVCAADTTIQCTQSTLPTTTGFATATDNCPGTPVITFSDVTMAGNCPHNFSITRTWIATNTCGGADTCVQLISVIDTTGPSIMCPTDITVQCAFQVPSPNPGSVTATDDCGGATTIIFLGDAISNQTCADRYTVKRTYRANDVCGNSSTCTQTIQVQDNTPPGITCPNDITVQCQSDVPVPNPALVTATDVCSPAVITHLADVISNVNCDNQFIVSRIYRATDACGNSATCTQTIRVFDNIAPMITCPQPITVSCANMVPVANPGLVTSTDNCSGVVTNSFVADVITGMTCTNRFTISRIYRATDVCGNSSTCAQTITVFDNTPPSIACPGDITVQCANQVPLPSTTSVTTSDNCGGVATVTFVSDVFSNQICTNRFDITRTYRAIDECGNSATCAQNIHVFDTTPPSITCPVNTTVQCASLVPLPNPGLVIATDNCNGLATVTFVDDVISAQTCINRYNVTRTYRAIDECGNSATCSQTITVFDNMAPFIMCPGNITVQCASQVPLPNPLLVTASDNCNGLATVSFVDDVISNQTCTNRYNVTRTYRAIDECGNSASCSQTITVFDNTVPFILCPGDITVQCASLVPPANPTLVTASDNCNGLASVTFVNDVITNQTCTNRYNLIRTYRATDECGNSATCAQTITVFDNTVPFIMCPGNVTVQCASQVPQPNTALVTVSDNCNGIATVTFVGDVTSNQTCVNRFNVTRTYRATDECGNSASCSQTITVFDNTVPFIMCPGDVTVQCASQVPQPNTALVTVSDNCNGIATVTFVGDVTSNQTCTNRFNVTRTYRATDECGNSATCSQTITVFDNTVPFIMCPGNVTVQCASLVPQPNIALVTVSDNCNGMATVTFVGDVTSNQTCVNRFNVTRTYRATDECGNSATCSQTITVFDNTVPFIMCPGNVTVQCASLIPQPNIALVTVSDNCNGVATVTFVGDVTSNQTCVNRFNVTRTYRATDECGNSATCAQTITVFDNTVPFIMCPGNVTVQCASQVPVPNTTSVIASDNCNGLASVTFVGDVISNQTCTNRYDVTRTYRATDECGNSATCSQTIFVFDNTPPVITCPTVVSPVECSSLSTSPLVLFSEDFDGIPGPTSGGAGTYTFPPGWLKVNVDNRTPNAQVSYINEAWERREDFQNNVADSVAFSTSYYTPVGAADDWMWTPPVLLQPSSVLNWNAKAYDPLFPDGYEVRIMVAPSVPSGSTGALGNMVSASTLLLNIPNENATWTARSISLSAYVGQTVRIAFRNISNDQFLLVIDDVNIMGNMTGLPNFGTAEASDNCNPLPTVTFADIIVPGQCPQQYSVTRTWTAVDDCGNSASCSRTIDVVDTTPPSITCPPTVNVQCASEVPAPNTSLVVASDNCGTSVVSFVGDAISNQTCVNRFNLTRTYRATDQCGNSAICTQLISVFDNTVPFIMCPGNVTVQCASLVPQPNIALVTVSDNCNGMATVTFVDDVISNQTCTNRYNVTRTYRATDECGNSATCAQTITVFDNTVPFIMCPGNVTVQCASQVPQPNTALVTVSDNCNGIATVTFVGDAISNQTCTNRYNVTRTYRATDECGNSATCSQTITVFDNTVPFIMCPGNITVQCASQVPQPNTALVTVSDNCNGMATVTFVDDVISNQTCTNRYNVTRTYRATDECGNSATCSQSITVFDNTVPFIMCPGNVTVQCASQVPQPNTALVTVSDNCNGMATVTFVGDVTSNQTCVNRFNVTRTYRATDECGNSATCSQTITVFDNTVPFIMCPGNVTVQCASLVPQPNIALVTVSDNCNGMATVTFVGDVTSNQTCVNRFNVTRTYRATDECGNSATCAQTITVFDNTVPFIMCPGNVTVQCASLVPQPNTALVTVSDNCNGVATVTFVGDVTSNQTCVNRFNVTRTYRATDECGNSATCSQTITVFDNTVPFIMCPGNVTVQCASLVPQPNIALVTVSDNCNGMATVTFVDDVISNQTCTNRYNVTRTYRATDECGNSATCSQTITVFDNTVPFIMCPGNITVQCANLVPQPNPALVTASDNCNGVASVTFVNDVVSNLTCTNRFNITRTYRATDECGNSATCSQTITVFDNTVPFIMCPGNVTVQCASQVPTPNPATVTVSDNCNGIATVTFVNDVISNQTCVNRFNVTRTYRATDECGNSASCSQTITVFDNTVPFIMCPGNVTVQCASDVPLPNTASVTASDNCNGLATVTFVNDVISNQTCTNRFNVTRTYRATDECGNSSSCSQTITVFDNIPPTISCPPNVVLQCTANTAPGGTNGTATATDNCAGGGPLPEVWINEFHYDNTGVDAGEFIEVAGPAGTDLSVYSIVLYNGTGGAVYDTDPLTGIIPNQSNGFGTMFLAYPSNGIQNGAPDGIALVKNGTTLIQFLSYEGTFVGVGGPANGILSTSIGAVQELGTEPLGLSLNLTGNGNMYSNFVWAGPSAQSPGALNPGQVILPFTGVGPTVVSTDAIVPGACPQAYTINRTWRATDACGNSSSCLQTLQVIDNTPPSITCPINVTVQCASQVPVFNIGAVASTDNCGGITTVTFVNDVISNQTCTNRFNVTRTYRATDQCGNSATCSQTITVFDNTVPTIMCPGNVTVDCAFQVPQPNPASVTASDNCSAAATVTFLNDVITNQTCNDRFNVLRTYIAVDECGNSATCSQTITVFDNIPPVFMCPGNVTVQCASQVPAPVTEGLFATDNCSVEGFIPVAFIGDVIANQTCTNRFNVLRTYSATDACGNSSSCIQTITVFDNTVPTIMCPGNVTVQCASQVPQPNPALVTASDNCNGLATVSFVNDVISNQTCINRFNVTRTYRAVDECGNSATCSQTITVFDNIAPSIQCPGNVTVQCANQVPAVSTASVVSSDNCGGAATISFVNDVVSNQTCTNRFVVTRTYRATDACGNSSTCSQTISVFDNIPPSIQCPGNVTVQCANQVPAVNTASVVASDNCGGGATVTFVNDVITNQTCADRFNVVRTYRATDACGNSASCSQTIVVFDNIPPTIMCPGNITVQCANQVPTVTTAGVVAADNCGGGATVTIGSDVITNQTCINRFNVLRTFRATDACGNSATCTQTIVVFDNTPPTLTVVDPLLNGIPNGGTLSIQCLGQDPSFSLPTFTISSINATDNCSGNVTFTFNQVLVAEGNCAVDGFILRYRLTWSAIDACGNSSSYSIFMDLVDHVAPTLHNVPPDITVNCDEIPPVPTNIFATDECLCACIIVFNESQPAPGCQNGQVITRTWRATDDCGNQGTSIQHIKLVDHKAPELIMIQPELANVKDGDILNYTCNEGGIPEFYDHLSAESINSPVSCGSAGIITFDVQTKVTNNCKRFGYLEQRILHWRGVDLCGNVSNLTITARLIDNEAPVLIGVPDTTCVDDPALKLVDATDNCGHPFIRFWDTKIPNPCGSGFAFQRTYEAYDACGNSVRDTSILIPNDHAHPNLIWVNPILKDLQFGEILIVECNGQNGKYTNFGPQDVRLEDACSFGTEVLFEEKVRESGDCADGVIAVVDLTWSAQDICGNQTIETITAHVVDTTPPVILNFKPEITIGCNQPLPKATATDNCGSVDITTQDTTIPGDCAYKYDVQRIITATDHCGNVTTQTQIVHVGDSNGPVIQGVVDELCDDLSIPEVTAFDECAGKFVEVTMTQDTLDVAACKDGIVVERIWSAVDICGDVATIKQMIIVGDKIAPVIEIPTWSIILKYIDQGDDDVVYLSQEDIIKQLNDLDDGSVYVHDNCDTQIIPVFTLEVTYSDNCAEDGYFEHRVYTWVATDACGNSSSISFSVNIMDDIAPIITDAPKDASVICAQLPPVPPVHAIDPAGPVTVTYEQIVEPGGAPGEYKVTRRWTARDACGNVTVAEQHILWIPDTFLSCDILLPASVQCNSHGVVITGDVNGGLGTLTYYWEVLGEACFIQAGQGTPSIDIYVGWSEVTIRLTITDAYGCSTTCGATIDCVLPGGNPFIGADPATNAEAPNNSVVVNAPPVTDHASTDYLTELNLWPNPANGSVNLSFESSVKQDVKFTLLNYLGQVIHTDQINAHKGYNSKKVDVSSIPEGSYLMQVKSDRSMYTKVIVILHND</sequence>
<evidence type="ECO:0000313" key="3">
    <source>
        <dbReference type="EMBL" id="MBK9982802.1"/>
    </source>
</evidence>
<reference evidence="3 4" key="1">
    <citation type="submission" date="2020-10" db="EMBL/GenBank/DDBJ databases">
        <title>Connecting structure to function with the recovery of over 1000 high-quality activated sludge metagenome-assembled genomes encoding full-length rRNA genes using long-read sequencing.</title>
        <authorList>
            <person name="Singleton C.M."/>
            <person name="Petriglieri F."/>
            <person name="Kristensen J.M."/>
            <person name="Kirkegaard R.H."/>
            <person name="Michaelsen T.Y."/>
            <person name="Andersen M.H."/>
            <person name="Karst S.M."/>
            <person name="Dueholm M.S."/>
            <person name="Nielsen P.H."/>
            <person name="Albertsen M."/>
        </authorList>
    </citation>
    <scope>NUCLEOTIDE SEQUENCE [LARGE SCALE GENOMIC DNA]</scope>
    <source>
        <strain evidence="3">Ribe_18-Q3-R11-54_MAXAC.273</strain>
    </source>
</reference>
<dbReference type="PROSITE" id="PS50825">
    <property type="entry name" value="HYR"/>
    <property type="match status" value="4"/>
</dbReference>
<accession>A0A9D7STG8</accession>
<name>A0A9D7STG8_9BACT</name>
<feature type="domain" description="HYR" evidence="2">
    <location>
        <begin position="3120"/>
        <end position="3203"/>
    </location>
</feature>
<dbReference type="InterPro" id="IPR003410">
    <property type="entry name" value="HYR_dom"/>
</dbReference>
<feature type="domain" description="HYR" evidence="2">
    <location>
        <begin position="1552"/>
        <end position="1634"/>
    </location>
</feature>
<dbReference type="Pfam" id="PF23237">
    <property type="entry name" value="HYR_4C"/>
    <property type="match status" value="18"/>
</dbReference>
<dbReference type="PANTHER" id="PTHR24273">
    <property type="entry name" value="FI04643P-RELATED"/>
    <property type="match status" value="1"/>
</dbReference>
<feature type="domain" description="HYR" evidence="2">
    <location>
        <begin position="542"/>
        <end position="625"/>
    </location>
</feature>